<evidence type="ECO:0000313" key="3">
    <source>
        <dbReference type="Proteomes" id="UP000254764"/>
    </source>
</evidence>
<dbReference type="AlphaFoldDB" id="A0A376AL14"/>
<name>A0A376AL14_9HYPH</name>
<dbReference type="EMBL" id="UEYP01000007">
    <property type="protein sequence ID" value="SSC68501.1"/>
    <property type="molecule type" value="Genomic_DNA"/>
</dbReference>
<gene>
    <name evidence="2" type="ORF">RHIZ70_4209</name>
</gene>
<protein>
    <submittedName>
        <fullName evidence="2">Uncharacterized protein</fullName>
    </submittedName>
</protein>
<keyword evidence="1" id="KW-0472">Membrane</keyword>
<keyword evidence="3" id="KW-1185">Reference proteome</keyword>
<evidence type="ECO:0000313" key="2">
    <source>
        <dbReference type="EMBL" id="SSC68501.1"/>
    </source>
</evidence>
<feature type="transmembrane region" description="Helical" evidence="1">
    <location>
        <begin position="35"/>
        <end position="57"/>
    </location>
</feature>
<proteinExistence type="predicted"/>
<evidence type="ECO:0000256" key="1">
    <source>
        <dbReference type="SAM" id="Phobius"/>
    </source>
</evidence>
<accession>A0A376AL14</accession>
<dbReference type="Proteomes" id="UP000254764">
    <property type="component" value="Unassembled WGS sequence"/>
</dbReference>
<feature type="transmembrane region" description="Helical" evidence="1">
    <location>
        <begin position="77"/>
        <end position="99"/>
    </location>
</feature>
<organism evidence="2 3">
    <name type="scientific">Ciceribacter selenitireducens ATCC BAA-1503</name>
    <dbReference type="NCBI Taxonomy" id="1336235"/>
    <lineage>
        <taxon>Bacteria</taxon>
        <taxon>Pseudomonadati</taxon>
        <taxon>Pseudomonadota</taxon>
        <taxon>Alphaproteobacteria</taxon>
        <taxon>Hyphomicrobiales</taxon>
        <taxon>Rhizobiaceae</taxon>
        <taxon>Ciceribacter</taxon>
    </lineage>
</organism>
<sequence length="108" mass="11340">MPDAFLLRRKAYAGCGSLPWMLFAERVMIGSIARVVIYGLLGLVGLPIATTLLVLALSHAFDPRCGTPGDSGGCEMGAVSIGVLAALPGLAIGVALAIFQEWRKRQRG</sequence>
<keyword evidence="1" id="KW-1133">Transmembrane helix</keyword>
<reference evidence="3" key="1">
    <citation type="submission" date="2018-07" db="EMBL/GenBank/DDBJ databases">
        <authorList>
            <person name="Peiro R."/>
            <person name="Begona"/>
            <person name="Cbmso G."/>
            <person name="Lopez M."/>
            <person name="Gonzalez S."/>
        </authorList>
    </citation>
    <scope>NUCLEOTIDE SEQUENCE [LARGE SCALE GENOMIC DNA]</scope>
</reference>
<keyword evidence="1" id="KW-0812">Transmembrane</keyword>